<dbReference type="InterPro" id="IPR006311">
    <property type="entry name" value="TAT_signal"/>
</dbReference>
<dbReference type="Proteomes" id="UP001183607">
    <property type="component" value="Unassembled WGS sequence"/>
</dbReference>
<feature type="signal peptide" evidence="1">
    <location>
        <begin position="1"/>
        <end position="29"/>
    </location>
</feature>
<dbReference type="EMBL" id="JAVRER010000060">
    <property type="protein sequence ID" value="MDT0419007.1"/>
    <property type="molecule type" value="Genomic_DNA"/>
</dbReference>
<feature type="chain" id="PRO_5044826760" description="Peptidase inhibitor family I36" evidence="1">
    <location>
        <begin position="30"/>
        <end position="141"/>
    </location>
</feature>
<dbReference type="PROSITE" id="PS51318">
    <property type="entry name" value="TAT"/>
    <property type="match status" value="1"/>
</dbReference>
<reference evidence="3" key="1">
    <citation type="submission" date="2023-07" db="EMBL/GenBank/DDBJ databases">
        <title>30 novel species of actinomycetes from the DSMZ collection.</title>
        <authorList>
            <person name="Nouioui I."/>
        </authorList>
    </citation>
    <scope>NUCLEOTIDE SEQUENCE [LARGE SCALE GENOMIC DNA]</scope>
    <source>
        <strain evidence="3">DSM 41982</strain>
    </source>
</reference>
<evidence type="ECO:0008006" key="4">
    <source>
        <dbReference type="Google" id="ProtNLM"/>
    </source>
</evidence>
<gene>
    <name evidence="2" type="ORF">RM574_26345</name>
</gene>
<proteinExistence type="predicted"/>
<protein>
    <recommendedName>
        <fullName evidence="4">Peptidase inhibitor family I36</fullName>
    </recommendedName>
</protein>
<organism evidence="2 3">
    <name type="scientific">Streptomyces evansiae</name>
    <dbReference type="NCBI Taxonomy" id="3075535"/>
    <lineage>
        <taxon>Bacteria</taxon>
        <taxon>Bacillati</taxon>
        <taxon>Actinomycetota</taxon>
        <taxon>Actinomycetes</taxon>
        <taxon>Kitasatosporales</taxon>
        <taxon>Streptomycetaceae</taxon>
        <taxon>Streptomyces</taxon>
    </lineage>
</organism>
<comment type="caution">
    <text evidence="2">The sequence shown here is derived from an EMBL/GenBank/DDBJ whole genome shotgun (WGS) entry which is preliminary data.</text>
</comment>
<sequence>MHIRRSMTALALTGAAAGALAFGASPASAAASAITYDCTSTGQVCIYYNSSSYGYGAVFRQTSDVPNYAGRYFSAGRNGSAGAGVEVKNHAAAVDSWVASNFTVYFNSNYGCSVACQTVSAYNTVNLNANIKNNNASGRVT</sequence>
<name>A0ABD5ECT8_9ACTN</name>
<dbReference type="AlphaFoldDB" id="A0ABD5ECT8"/>
<dbReference type="RefSeq" id="WP_234019269.1">
    <property type="nucleotide sequence ID" value="NZ_JAVRER010000060.1"/>
</dbReference>
<accession>A0ABD5ECT8</accession>
<evidence type="ECO:0000256" key="1">
    <source>
        <dbReference type="SAM" id="SignalP"/>
    </source>
</evidence>
<evidence type="ECO:0000313" key="2">
    <source>
        <dbReference type="EMBL" id="MDT0419007.1"/>
    </source>
</evidence>
<evidence type="ECO:0000313" key="3">
    <source>
        <dbReference type="Proteomes" id="UP001183607"/>
    </source>
</evidence>
<keyword evidence="1" id="KW-0732">Signal</keyword>